<evidence type="ECO:0000313" key="2">
    <source>
        <dbReference type="EMBL" id="AGS52071.1"/>
    </source>
</evidence>
<feature type="domain" description="Response regulatory" evidence="1">
    <location>
        <begin position="136"/>
        <end position="247"/>
    </location>
</feature>
<accession>A0A806JYJ7</accession>
<name>A0A806JYJ7_9BACT</name>
<dbReference type="EMBL" id="JQ844181">
    <property type="protein sequence ID" value="AGS52071.1"/>
    <property type="molecule type" value="Genomic_DNA"/>
</dbReference>
<dbReference type="SMART" id="SM00448">
    <property type="entry name" value="REC"/>
    <property type="match status" value="1"/>
</dbReference>
<dbReference type="InterPro" id="IPR011006">
    <property type="entry name" value="CheY-like_superfamily"/>
</dbReference>
<dbReference type="InterPro" id="IPR052048">
    <property type="entry name" value="ST_Response_Regulator"/>
</dbReference>
<dbReference type="InterPro" id="IPR001789">
    <property type="entry name" value="Sig_transdc_resp-reg_receiver"/>
</dbReference>
<dbReference type="Gene3D" id="3.40.50.2300">
    <property type="match status" value="1"/>
</dbReference>
<dbReference type="Pfam" id="PF00072">
    <property type="entry name" value="Response_reg"/>
    <property type="match status" value="1"/>
</dbReference>
<reference evidence="2" key="1">
    <citation type="submission" date="2012-03" db="EMBL/GenBank/DDBJ databases">
        <title>Functional metagenomics reveals considerable lignocellulase gene clusters in the gut microbiome of a wood-feeding higher termite.</title>
        <authorList>
            <person name="Liu N."/>
        </authorList>
    </citation>
    <scope>NUCLEOTIDE SEQUENCE</scope>
</reference>
<dbReference type="PANTHER" id="PTHR43228">
    <property type="entry name" value="TWO-COMPONENT RESPONSE REGULATOR"/>
    <property type="match status" value="1"/>
</dbReference>
<dbReference type="AlphaFoldDB" id="A0A806JYJ7"/>
<dbReference type="GO" id="GO:0000160">
    <property type="term" value="P:phosphorelay signal transduction system"/>
    <property type="evidence" value="ECO:0007669"/>
    <property type="project" value="InterPro"/>
</dbReference>
<dbReference type="CDD" id="cd00156">
    <property type="entry name" value="REC"/>
    <property type="match status" value="1"/>
</dbReference>
<evidence type="ECO:0000259" key="1">
    <source>
        <dbReference type="SMART" id="SM00448"/>
    </source>
</evidence>
<dbReference type="SUPFAM" id="SSF52172">
    <property type="entry name" value="CheY-like"/>
    <property type="match status" value="1"/>
</dbReference>
<protein>
    <submittedName>
        <fullName evidence="2">Response regulator receiver modulated diguanylate cyclase</fullName>
    </submittedName>
</protein>
<organism evidence="2">
    <name type="scientific">uncultured bacterium contig00024</name>
    <dbReference type="NCBI Taxonomy" id="1181513"/>
    <lineage>
        <taxon>Bacteria</taxon>
        <taxon>environmental samples</taxon>
    </lineage>
</organism>
<proteinExistence type="predicted"/>
<sequence>MDIKERLEKIPELNLKNLLPGMDEKQLDDYVKLLNEFADHFPVKEKEIKSLLDKKDTETVTEHVKELEKLLTGIHADDLAEECAKHVNNFKNLSIDRITTYVNYLLSTLAALSIDLQVAIIVDEKMHAPVSTNKIKIILAVDDDAFCLDQLKIALSDVQCNLIGATTGGTALNMLRKYKPDLFVLDIDMPGMDGIELAEKIRSLGHKAPIVFITGNADKGYVLKAINAGGADFIVKPINQGNVVGRLKKFL</sequence>
<dbReference type="PANTHER" id="PTHR43228:SF1">
    <property type="entry name" value="TWO-COMPONENT RESPONSE REGULATOR ARR22"/>
    <property type="match status" value="1"/>
</dbReference>